<reference evidence="1 2" key="1">
    <citation type="submission" date="2019-02" db="EMBL/GenBank/DDBJ databases">
        <title>Deep-cultivation of Planctomycetes and their phenomic and genomic characterization uncovers novel biology.</title>
        <authorList>
            <person name="Wiegand S."/>
            <person name="Jogler M."/>
            <person name="Boedeker C."/>
            <person name="Pinto D."/>
            <person name="Vollmers J."/>
            <person name="Rivas-Marin E."/>
            <person name="Kohn T."/>
            <person name="Peeters S.H."/>
            <person name="Heuer A."/>
            <person name="Rast P."/>
            <person name="Oberbeckmann S."/>
            <person name="Bunk B."/>
            <person name="Jeske O."/>
            <person name="Meyerdierks A."/>
            <person name="Storesund J.E."/>
            <person name="Kallscheuer N."/>
            <person name="Luecker S."/>
            <person name="Lage O.M."/>
            <person name="Pohl T."/>
            <person name="Merkel B.J."/>
            <person name="Hornburger P."/>
            <person name="Mueller R.-W."/>
            <person name="Bruemmer F."/>
            <person name="Labrenz M."/>
            <person name="Spormann A.M."/>
            <person name="Op Den Camp H."/>
            <person name="Overmann J."/>
            <person name="Amann R."/>
            <person name="Jetten M.S.M."/>
            <person name="Mascher T."/>
            <person name="Medema M.H."/>
            <person name="Devos D.P."/>
            <person name="Kaster A.-K."/>
            <person name="Ovreas L."/>
            <person name="Rohde M."/>
            <person name="Galperin M.Y."/>
            <person name="Jogler C."/>
        </authorList>
    </citation>
    <scope>NUCLEOTIDE SEQUENCE [LARGE SCALE GENOMIC DNA]</scope>
    <source>
        <strain evidence="1 2">KOR42</strain>
    </source>
</reference>
<dbReference type="SUPFAM" id="SSF63829">
    <property type="entry name" value="Calcium-dependent phosphotriesterase"/>
    <property type="match status" value="1"/>
</dbReference>
<dbReference type="InterPro" id="IPR011042">
    <property type="entry name" value="6-blade_b-propeller_TolB-like"/>
</dbReference>
<organism evidence="1 2">
    <name type="scientific">Thalassoglobus neptunius</name>
    <dbReference type="NCBI Taxonomy" id="1938619"/>
    <lineage>
        <taxon>Bacteria</taxon>
        <taxon>Pseudomonadati</taxon>
        <taxon>Planctomycetota</taxon>
        <taxon>Planctomycetia</taxon>
        <taxon>Planctomycetales</taxon>
        <taxon>Planctomycetaceae</taxon>
        <taxon>Thalassoglobus</taxon>
    </lineage>
</organism>
<dbReference type="OrthoDB" id="9797664at2"/>
<evidence type="ECO:0000313" key="2">
    <source>
        <dbReference type="Proteomes" id="UP000317243"/>
    </source>
</evidence>
<comment type="caution">
    <text evidence="1">The sequence shown here is derived from an EMBL/GenBank/DDBJ whole genome shotgun (WGS) entry which is preliminary data.</text>
</comment>
<keyword evidence="2" id="KW-1185">Reference proteome</keyword>
<evidence type="ECO:0008006" key="3">
    <source>
        <dbReference type="Google" id="ProtNLM"/>
    </source>
</evidence>
<dbReference type="AlphaFoldDB" id="A0A5C5X3B5"/>
<evidence type="ECO:0000313" key="1">
    <source>
        <dbReference type="EMBL" id="TWT56672.1"/>
    </source>
</evidence>
<name>A0A5C5X3B5_9PLAN</name>
<proteinExistence type="predicted"/>
<sequence length="300" mass="32626">MLRSIQPICGIVLGILLSQSLVVSAEIELQESWSITGDELDHPESIYLDRKSGFLFLSQIGGGGGAAKDGDGWITKLTLDGKIVSHKWVTGLNAPKGIRSHENTLYVSDIDRVVAIDIEAGEIVKEYLIPEAKFLNDLCTSDDGTIYVSDMVASRIYQIKDNKASVFLEGPELEHPNGVLVEGNSLIIGGWGTGFNTEDFSTEALGRLKRVNRDTKEITVITAEPTGHLDGIESDGRGGYFVTDWRIGKLFHVTGDGSVTLVKEYPQGVADLAVIAEQNLIVIPEMLEGKLTAHKFEIAE</sequence>
<gene>
    <name evidence="1" type="ORF">KOR42_00250</name>
</gene>
<dbReference type="EMBL" id="SIHI01000001">
    <property type="protein sequence ID" value="TWT56672.1"/>
    <property type="molecule type" value="Genomic_DNA"/>
</dbReference>
<protein>
    <recommendedName>
        <fullName evidence="3">SMP-30/Gluconolaconase/LRE-like region</fullName>
    </recommendedName>
</protein>
<accession>A0A5C5X3B5</accession>
<dbReference type="Proteomes" id="UP000317243">
    <property type="component" value="Unassembled WGS sequence"/>
</dbReference>
<dbReference type="Gene3D" id="2.120.10.30">
    <property type="entry name" value="TolB, C-terminal domain"/>
    <property type="match status" value="1"/>
</dbReference>
<dbReference type="RefSeq" id="WP_146506608.1">
    <property type="nucleotide sequence ID" value="NZ_SIHI01000001.1"/>
</dbReference>